<protein>
    <submittedName>
        <fullName evidence="2">Uncharacterized protein</fullName>
    </submittedName>
</protein>
<proteinExistence type="predicted"/>
<dbReference type="EMBL" id="QEYI01000003">
    <property type="protein sequence ID" value="PWE21662.1"/>
    <property type="molecule type" value="Genomic_DNA"/>
</dbReference>
<organism evidence="2 3">
    <name type="scientific">Aliarcobacter skirrowii</name>
    <dbReference type="NCBI Taxonomy" id="28200"/>
    <lineage>
        <taxon>Bacteria</taxon>
        <taxon>Pseudomonadati</taxon>
        <taxon>Campylobacterota</taxon>
        <taxon>Epsilonproteobacteria</taxon>
        <taxon>Campylobacterales</taxon>
        <taxon>Arcobacteraceae</taxon>
        <taxon>Aliarcobacter</taxon>
    </lineage>
</organism>
<keyword evidence="1" id="KW-0175">Coiled coil</keyword>
<feature type="coiled-coil region" evidence="1">
    <location>
        <begin position="291"/>
        <end position="318"/>
    </location>
</feature>
<dbReference type="Proteomes" id="UP000245014">
    <property type="component" value="Unassembled WGS sequence"/>
</dbReference>
<reference evidence="2 3" key="1">
    <citation type="submission" date="2018-05" db="EMBL/GenBank/DDBJ databases">
        <title>Antimicrobial susceptibility testing and genomic analysis of Arcobacter skirrowii strains and one Arcobacter butzleri isolated from German poultry farms.</title>
        <authorList>
            <person name="Haenel I."/>
            <person name="Hotzel H."/>
            <person name="Tomaso H."/>
            <person name="Busch A."/>
        </authorList>
    </citation>
    <scope>NUCLEOTIDE SEQUENCE [LARGE SCALE GENOMIC DNA]</scope>
    <source>
        <strain evidence="3">v</strain>
    </source>
</reference>
<comment type="caution">
    <text evidence="2">The sequence shown here is derived from an EMBL/GenBank/DDBJ whole genome shotgun (WGS) entry which is preliminary data.</text>
</comment>
<evidence type="ECO:0000313" key="2">
    <source>
        <dbReference type="EMBL" id="PWE21662.1"/>
    </source>
</evidence>
<name>A0A2U2C0V5_9BACT</name>
<evidence type="ECO:0000256" key="1">
    <source>
        <dbReference type="SAM" id="Coils"/>
    </source>
</evidence>
<gene>
    <name evidence="2" type="ORF">DF188_05450</name>
</gene>
<accession>A0A2U2C0V5</accession>
<dbReference type="AlphaFoldDB" id="A0A2U2C0V5"/>
<evidence type="ECO:0000313" key="3">
    <source>
        <dbReference type="Proteomes" id="UP000245014"/>
    </source>
</evidence>
<dbReference type="STRING" id="28200.GCA_001572935_00990"/>
<dbReference type="Gene3D" id="3.30.930.30">
    <property type="match status" value="1"/>
</dbReference>
<dbReference type="RefSeq" id="WP_109158377.1">
    <property type="nucleotide sequence ID" value="NZ_QEYI01000003.1"/>
</dbReference>
<sequence length="334" mass="39406">MRKASFSVNRRDEFTDIHTQRLNGHNSAIFENSKYNSYKSFYDYDNFLELAKQKYEQTVKQKMQQSAISNMFQEAIITIDDTHTQNDLVNLFFDLKQKFGGHELINLTIHKDEGYFLKDGVTYKPYKNIIKKDYNWYICSINNPSEKPEEFSQIVDIQTYVKVSNPHAHAVFSMFDFKLGRNARMQKKDMVERLKIVADILKLEYAPQKIYKILDSNMDIIGAKEQDLKSLEFKIDSKKQLIFDLNNKILAKEHLLEELNQELTSKHTVLSSIANKIDDKNREFQDLITHILTKEDEIESLQRKIVDKNSQLNLIEVRIKEREFLLKELESQLS</sequence>